<evidence type="ECO:0000313" key="2">
    <source>
        <dbReference type="EMBL" id="RPA77145.1"/>
    </source>
</evidence>
<protein>
    <submittedName>
        <fullName evidence="2">Uncharacterized protein</fullName>
    </submittedName>
</protein>
<accession>A0A3N4HTH1</accession>
<gene>
    <name evidence="2" type="ORF">BJ508DRAFT_417237</name>
</gene>
<proteinExistence type="predicted"/>
<feature type="region of interest" description="Disordered" evidence="1">
    <location>
        <begin position="1"/>
        <end position="29"/>
    </location>
</feature>
<sequence>MATSYIPPAPTPTLTPSAPIRPTPTPFPSKTHVQHLGALTATTTLFADKLMFTLTTGLLPATSWFHAPLPPPSLNPAAQMPPISHLPPPTPSLANLTLTDDDDDEDDEFQDTAQSEWNPSLQVDVRTLLGVGKEEDNGRFVAGMLIREVERVRGEVDGVVVGVGRVVLEGAEIKRLVREGVRGVCGNGEKKDEEEEGGWLLNEQD</sequence>
<dbReference type="AlphaFoldDB" id="A0A3N4HTH1"/>
<organism evidence="2 3">
    <name type="scientific">Ascobolus immersus RN42</name>
    <dbReference type="NCBI Taxonomy" id="1160509"/>
    <lineage>
        <taxon>Eukaryota</taxon>
        <taxon>Fungi</taxon>
        <taxon>Dikarya</taxon>
        <taxon>Ascomycota</taxon>
        <taxon>Pezizomycotina</taxon>
        <taxon>Pezizomycetes</taxon>
        <taxon>Pezizales</taxon>
        <taxon>Ascobolaceae</taxon>
        <taxon>Ascobolus</taxon>
    </lineage>
</organism>
<reference evidence="2 3" key="1">
    <citation type="journal article" date="2018" name="Nat. Ecol. Evol.">
        <title>Pezizomycetes genomes reveal the molecular basis of ectomycorrhizal truffle lifestyle.</title>
        <authorList>
            <person name="Murat C."/>
            <person name="Payen T."/>
            <person name="Noel B."/>
            <person name="Kuo A."/>
            <person name="Morin E."/>
            <person name="Chen J."/>
            <person name="Kohler A."/>
            <person name="Krizsan K."/>
            <person name="Balestrini R."/>
            <person name="Da Silva C."/>
            <person name="Montanini B."/>
            <person name="Hainaut M."/>
            <person name="Levati E."/>
            <person name="Barry K.W."/>
            <person name="Belfiori B."/>
            <person name="Cichocki N."/>
            <person name="Clum A."/>
            <person name="Dockter R.B."/>
            <person name="Fauchery L."/>
            <person name="Guy J."/>
            <person name="Iotti M."/>
            <person name="Le Tacon F."/>
            <person name="Lindquist E.A."/>
            <person name="Lipzen A."/>
            <person name="Malagnac F."/>
            <person name="Mello A."/>
            <person name="Molinier V."/>
            <person name="Miyauchi S."/>
            <person name="Poulain J."/>
            <person name="Riccioni C."/>
            <person name="Rubini A."/>
            <person name="Sitrit Y."/>
            <person name="Splivallo R."/>
            <person name="Traeger S."/>
            <person name="Wang M."/>
            <person name="Zifcakova L."/>
            <person name="Wipf D."/>
            <person name="Zambonelli A."/>
            <person name="Paolocci F."/>
            <person name="Nowrousian M."/>
            <person name="Ottonello S."/>
            <person name="Baldrian P."/>
            <person name="Spatafora J.W."/>
            <person name="Henrissat B."/>
            <person name="Nagy L.G."/>
            <person name="Aury J.M."/>
            <person name="Wincker P."/>
            <person name="Grigoriev I.V."/>
            <person name="Bonfante P."/>
            <person name="Martin F.M."/>
        </authorList>
    </citation>
    <scope>NUCLEOTIDE SEQUENCE [LARGE SCALE GENOMIC DNA]</scope>
    <source>
        <strain evidence="2 3">RN42</strain>
    </source>
</reference>
<dbReference type="Proteomes" id="UP000275078">
    <property type="component" value="Unassembled WGS sequence"/>
</dbReference>
<feature type="region of interest" description="Disordered" evidence="1">
    <location>
        <begin position="186"/>
        <end position="205"/>
    </location>
</feature>
<feature type="compositionally biased region" description="Pro residues" evidence="1">
    <location>
        <begin position="7"/>
        <end position="27"/>
    </location>
</feature>
<evidence type="ECO:0000256" key="1">
    <source>
        <dbReference type="SAM" id="MobiDB-lite"/>
    </source>
</evidence>
<evidence type="ECO:0000313" key="3">
    <source>
        <dbReference type="Proteomes" id="UP000275078"/>
    </source>
</evidence>
<feature type="compositionally biased region" description="Acidic residues" evidence="1">
    <location>
        <begin position="99"/>
        <end position="110"/>
    </location>
</feature>
<dbReference type="EMBL" id="ML119731">
    <property type="protein sequence ID" value="RPA77145.1"/>
    <property type="molecule type" value="Genomic_DNA"/>
</dbReference>
<keyword evidence="3" id="KW-1185">Reference proteome</keyword>
<feature type="region of interest" description="Disordered" evidence="1">
    <location>
        <begin position="75"/>
        <end position="113"/>
    </location>
</feature>
<name>A0A3N4HTH1_ASCIM</name>